<dbReference type="Proteomes" id="UP000198575">
    <property type="component" value="Unassembled WGS sequence"/>
</dbReference>
<evidence type="ECO:0000256" key="2">
    <source>
        <dbReference type="SAM" id="SignalP"/>
    </source>
</evidence>
<dbReference type="SUPFAM" id="SSF54106">
    <property type="entry name" value="LysM domain"/>
    <property type="match status" value="1"/>
</dbReference>
<dbReference type="RefSeq" id="WP_092403923.1">
    <property type="nucleotide sequence ID" value="NZ_FOVF01000001.1"/>
</dbReference>
<accession>A0A1I4V413</accession>
<dbReference type="SUPFAM" id="SSF53955">
    <property type="entry name" value="Lysozyme-like"/>
    <property type="match status" value="1"/>
</dbReference>
<dbReference type="Pfam" id="PF01476">
    <property type="entry name" value="LysM"/>
    <property type="match status" value="2"/>
</dbReference>
<organism evidence="4 5">
    <name type="scientific">Dokdonella immobilis</name>
    <dbReference type="NCBI Taxonomy" id="578942"/>
    <lineage>
        <taxon>Bacteria</taxon>
        <taxon>Pseudomonadati</taxon>
        <taxon>Pseudomonadota</taxon>
        <taxon>Gammaproteobacteria</taxon>
        <taxon>Lysobacterales</taxon>
        <taxon>Rhodanobacteraceae</taxon>
        <taxon>Dokdonella</taxon>
    </lineage>
</organism>
<dbReference type="InterPro" id="IPR008258">
    <property type="entry name" value="Transglycosylase_SLT_dom_1"/>
</dbReference>
<evidence type="ECO:0000259" key="3">
    <source>
        <dbReference type="PROSITE" id="PS51782"/>
    </source>
</evidence>
<dbReference type="OrthoDB" id="9815002at2"/>
<dbReference type="CDD" id="cd16894">
    <property type="entry name" value="MltD-like"/>
    <property type="match status" value="1"/>
</dbReference>
<dbReference type="InterPro" id="IPR023346">
    <property type="entry name" value="Lysozyme-like_dom_sf"/>
</dbReference>
<evidence type="ECO:0000256" key="1">
    <source>
        <dbReference type="SAM" id="MobiDB-lite"/>
    </source>
</evidence>
<protein>
    <submittedName>
        <fullName evidence="4">Membrane-bound lytic murein transglycosylase D</fullName>
    </submittedName>
</protein>
<dbReference type="AlphaFoldDB" id="A0A1I4V413"/>
<keyword evidence="5" id="KW-1185">Reference proteome</keyword>
<gene>
    <name evidence="4" type="ORF">SAMN05216289_10193</name>
</gene>
<keyword evidence="2" id="KW-0732">Signal</keyword>
<sequence>MIDSRPRSWAWPVALTLSLALAACSVPVSQTRPPVDRAAEPHGQPYSAATEPAPLSPDAGVPRVPASPWQRLREGFVMPGCDYEPAILREASRFTRSADRFASNWRDAMPFLLLVLDDIERRKLPTEFALLPYVESRYRPLVPATSRSPAGVWQLMPGTATSRGLVVDRTLDERLDIVASTRVALDLLERYDREFGDWRLATMAYNAGEYRIKAQLAATPGRLLSADALARLKLSPITHQHLARLLALACIIREPDRFRVSLPTVEADDVLDELALSAPIDLRLAAALSGLSPERLRRLNAARDPASPSAVLRDRILLPKTRLAGFETGLQEIPVTQRAYWKSLRVEHPIALMDLASRMHVPTTALVAANRLSDAADLRPGQVVLVPAERSETAAGGVPEFHLIRSGDTLSTIALRYGLRLGQLLRWNAIGRDSTLRIGTRLRIRAPGY</sequence>
<reference evidence="4 5" key="1">
    <citation type="submission" date="2016-10" db="EMBL/GenBank/DDBJ databases">
        <authorList>
            <person name="de Groot N.N."/>
        </authorList>
    </citation>
    <scope>NUCLEOTIDE SEQUENCE [LARGE SCALE GENOMIC DNA]</scope>
    <source>
        <strain evidence="4 5">CGMCC 1.7659</strain>
    </source>
</reference>
<proteinExistence type="predicted"/>
<feature type="domain" description="LysM" evidence="3">
    <location>
        <begin position="400"/>
        <end position="444"/>
    </location>
</feature>
<evidence type="ECO:0000313" key="5">
    <source>
        <dbReference type="Proteomes" id="UP000198575"/>
    </source>
</evidence>
<dbReference type="Gene3D" id="3.10.350.10">
    <property type="entry name" value="LysM domain"/>
    <property type="match status" value="1"/>
</dbReference>
<name>A0A1I4V413_9GAMM</name>
<feature type="signal peptide" evidence="2">
    <location>
        <begin position="1"/>
        <end position="22"/>
    </location>
</feature>
<dbReference type="Pfam" id="PF01464">
    <property type="entry name" value="SLT"/>
    <property type="match status" value="1"/>
</dbReference>
<evidence type="ECO:0000313" key="4">
    <source>
        <dbReference type="EMBL" id="SFM95863.1"/>
    </source>
</evidence>
<dbReference type="STRING" id="578942.SAMN05216289_10193"/>
<dbReference type="Gene3D" id="1.10.530.10">
    <property type="match status" value="1"/>
</dbReference>
<dbReference type="PROSITE" id="PS51257">
    <property type="entry name" value="PROKAR_LIPOPROTEIN"/>
    <property type="match status" value="1"/>
</dbReference>
<feature type="region of interest" description="Disordered" evidence="1">
    <location>
        <begin position="32"/>
        <end position="62"/>
    </location>
</feature>
<dbReference type="InterPro" id="IPR036779">
    <property type="entry name" value="LysM_dom_sf"/>
</dbReference>
<dbReference type="CDD" id="cd00118">
    <property type="entry name" value="LysM"/>
    <property type="match status" value="2"/>
</dbReference>
<dbReference type="EMBL" id="FOVF01000001">
    <property type="protein sequence ID" value="SFM95863.1"/>
    <property type="molecule type" value="Genomic_DNA"/>
</dbReference>
<dbReference type="InterPro" id="IPR018392">
    <property type="entry name" value="LysM"/>
</dbReference>
<feature type="chain" id="PRO_5011733724" evidence="2">
    <location>
        <begin position="23"/>
        <end position="449"/>
    </location>
</feature>
<dbReference type="PROSITE" id="PS51782">
    <property type="entry name" value="LYSM"/>
    <property type="match status" value="1"/>
</dbReference>
<dbReference type="SMART" id="SM00257">
    <property type="entry name" value="LysM"/>
    <property type="match status" value="2"/>
</dbReference>